<sequence>MISLPGPLVTNLLRFLFLGLSALAPPSRAELQLHLPANQLQAVEGGEVVLPAWYTLHAEVSSAQPGEVPFVMWFFKDKEKEDQVLSYINGVTTSKPGVSLVYSMPSRNLSLRLEGLQEKDSGPYSCSVNVQDKNGQASGHSIKTLELNVLVTEGFPPAPPSCRLQGVPRVGANVTLSCQSPRSKPAVQYQWDRQLPSFQTFFAPVLDVIRGSLSLTNLSSSMAGVYVCKAHNEVGTAQWVSVVKKSGQWWGRGCKEDAIAPRTLPWPKSSDTISKNGTLSSVTSARALRPPHGPPRPGALTPTPSLSSQALPSPRLPTTDGANPQPISLIPGGVSSSGLSRMGAVPVMVPAQSQAGSLV</sequence>
<evidence type="ECO:0000256" key="4">
    <source>
        <dbReference type="ARBA" id="ARBA00022427"/>
    </source>
</evidence>
<keyword evidence="12" id="KW-0732">Signal</keyword>
<evidence type="ECO:0000256" key="9">
    <source>
        <dbReference type="ARBA" id="ARBA00022949"/>
    </source>
</evidence>
<reference evidence="14" key="2">
    <citation type="submission" date="2019-01" db="EMBL/GenBank/DDBJ databases">
        <authorList>
            <person name="Graves T."/>
            <person name="Eichler E.E."/>
            <person name="Wilson R.K."/>
        </authorList>
    </citation>
    <scope>NUCLEOTIDE SEQUENCE [LARGE SCALE GENOMIC DNA]</scope>
    <source>
        <strain evidence="14">17573</strain>
    </source>
</reference>
<dbReference type="PANTHER" id="PTHR44549">
    <property type="entry name" value="ENDOTHELIAL CELL-SELECTIVE ADHESION MOLECULE"/>
    <property type="match status" value="1"/>
</dbReference>
<dbReference type="InterPro" id="IPR036179">
    <property type="entry name" value="Ig-like_dom_sf"/>
</dbReference>
<evidence type="ECO:0000313" key="14">
    <source>
        <dbReference type="Ensembl" id="ENSMMUP00000074807.1"/>
    </source>
</evidence>
<dbReference type="Ensembl" id="ENSMMUT00000102059.1">
    <property type="protein sequence ID" value="ENSMMUP00000074807.1"/>
    <property type="gene ID" value="ENSMMUG00000008486.4"/>
</dbReference>
<dbReference type="SUPFAM" id="SSF48726">
    <property type="entry name" value="Immunoglobulin"/>
    <property type="match status" value="2"/>
</dbReference>
<evidence type="ECO:0000256" key="8">
    <source>
        <dbReference type="ARBA" id="ARBA00022889"/>
    </source>
</evidence>
<feature type="chain" id="PRO_5023824815" evidence="12">
    <location>
        <begin position="30"/>
        <end position="359"/>
    </location>
</feature>
<dbReference type="Gene3D" id="2.60.40.10">
    <property type="entry name" value="Immunoglobulins"/>
    <property type="match status" value="2"/>
</dbReference>
<evidence type="ECO:0000256" key="3">
    <source>
        <dbReference type="ARBA" id="ARBA00004536"/>
    </source>
</evidence>
<dbReference type="InterPro" id="IPR007110">
    <property type="entry name" value="Ig-like_dom"/>
</dbReference>
<evidence type="ECO:0000256" key="2">
    <source>
        <dbReference type="ARBA" id="ARBA00004435"/>
    </source>
</evidence>
<dbReference type="Pfam" id="PF07686">
    <property type="entry name" value="V-set"/>
    <property type="match status" value="1"/>
</dbReference>
<dbReference type="GO" id="GO:0098609">
    <property type="term" value="P:cell-cell adhesion"/>
    <property type="evidence" value="ECO:0007669"/>
    <property type="project" value="InterPro"/>
</dbReference>
<dbReference type="VEuPathDB" id="HostDB:ENSMMUG00000008486"/>
<keyword evidence="5" id="KW-1003">Cell membrane</keyword>
<dbReference type="SMART" id="SM00409">
    <property type="entry name" value="IG"/>
    <property type="match status" value="2"/>
</dbReference>
<evidence type="ECO:0000256" key="10">
    <source>
        <dbReference type="ARBA" id="ARBA00023180"/>
    </source>
</evidence>
<feature type="region of interest" description="Disordered" evidence="11">
    <location>
        <begin position="285"/>
        <end position="334"/>
    </location>
</feature>
<evidence type="ECO:0000256" key="6">
    <source>
        <dbReference type="ARBA" id="ARBA00022553"/>
    </source>
</evidence>
<dbReference type="AlphaFoldDB" id="A0A5F8ABQ1"/>
<name>A0A5F8ABQ1_MACMU</name>
<reference evidence="14" key="4">
    <citation type="submission" date="2025-09" db="UniProtKB">
        <authorList>
            <consortium name="Ensembl"/>
        </authorList>
    </citation>
    <scope>IDENTIFICATION</scope>
    <source>
        <strain evidence="14">17573</strain>
    </source>
</reference>
<dbReference type="InterPro" id="IPR013783">
    <property type="entry name" value="Ig-like_fold"/>
</dbReference>
<evidence type="ECO:0000313" key="15">
    <source>
        <dbReference type="Proteomes" id="UP000006718"/>
    </source>
</evidence>
<keyword evidence="8" id="KW-0130">Cell adhesion</keyword>
<dbReference type="PROSITE" id="PS50835">
    <property type="entry name" value="IG_LIKE"/>
    <property type="match status" value="2"/>
</dbReference>
<feature type="compositionally biased region" description="Polar residues" evidence="11">
    <location>
        <begin position="302"/>
        <end position="311"/>
    </location>
</feature>
<dbReference type="GeneTree" id="ENSGT00940000157231"/>
<dbReference type="ExpressionAtlas" id="A0A5F8ABQ1">
    <property type="expression patterns" value="baseline"/>
</dbReference>
<dbReference type="Bgee" id="ENSMMUG00000008486">
    <property type="expression patterns" value="Expressed in lung and 20 other cell types or tissues"/>
</dbReference>
<dbReference type="InterPro" id="IPR003598">
    <property type="entry name" value="Ig_sub2"/>
</dbReference>
<evidence type="ECO:0000259" key="13">
    <source>
        <dbReference type="PROSITE" id="PS50835"/>
    </source>
</evidence>
<keyword evidence="9" id="KW-0965">Cell junction</keyword>
<dbReference type="GO" id="GO:0005923">
    <property type="term" value="C:bicellular tight junction"/>
    <property type="evidence" value="ECO:0007669"/>
    <property type="project" value="UniProtKB-SubCell"/>
</dbReference>
<keyword evidence="5" id="KW-0472">Membrane</keyword>
<evidence type="ECO:0000256" key="11">
    <source>
        <dbReference type="SAM" id="MobiDB-lite"/>
    </source>
</evidence>
<evidence type="ECO:0000313" key="16">
    <source>
        <dbReference type="VGNC" id="VGNC:72290"/>
    </source>
</evidence>
<comment type="subcellular location">
    <subcellularLocation>
        <location evidence="3">Cell junction</location>
        <location evidence="3">Adherens junction</location>
    </subcellularLocation>
    <subcellularLocation>
        <location evidence="2">Cell junction</location>
        <location evidence="2">Tight junction</location>
    </subcellularLocation>
    <subcellularLocation>
        <location evidence="1">Cell membrane</location>
        <topology evidence="1">Single-pass type I membrane protein</topology>
    </subcellularLocation>
</comment>
<dbReference type="PANTHER" id="PTHR44549:SF1">
    <property type="entry name" value="ENDOTHELIAL CELL-SELECTIVE ADHESION MOLECULE"/>
    <property type="match status" value="1"/>
</dbReference>
<reference evidence="15" key="1">
    <citation type="journal article" date="2007" name="Science">
        <title>Evolutionary and biomedical insights from the rhesus macaque genome.</title>
        <authorList>
            <person name="Gibbs R.A."/>
            <person name="Rogers J."/>
            <person name="Katze M.G."/>
            <person name="Bumgarner R."/>
            <person name="Weinstock G.M."/>
            <person name="Mardis E.R."/>
            <person name="Remington K.A."/>
            <person name="Strausberg R.L."/>
            <person name="Venter J.C."/>
            <person name="Wilson R.K."/>
            <person name="Batzer M.A."/>
            <person name="Bustamante C.D."/>
            <person name="Eichler E.E."/>
            <person name="Hahn M.W."/>
            <person name="Hardison R.C."/>
            <person name="Makova K.D."/>
            <person name="Miller W."/>
            <person name="Milosavljevic A."/>
            <person name="Palermo R.E."/>
            <person name="Siepel A."/>
            <person name="Sikela J.M."/>
            <person name="Attaway T."/>
            <person name="Bell S."/>
            <person name="Bernard K.E."/>
            <person name="Buhay C.J."/>
            <person name="Chandrabose M.N."/>
            <person name="Dao M."/>
            <person name="Davis C."/>
            <person name="Delehaunty K.D."/>
            <person name="Ding Y."/>
            <person name="Dinh H.H."/>
            <person name="Dugan-Rocha S."/>
            <person name="Fulton L.A."/>
            <person name="Gabisi R.A."/>
            <person name="Garner T.T."/>
            <person name="Godfrey J."/>
            <person name="Hawes A.C."/>
            <person name="Hernandez J."/>
            <person name="Hines S."/>
            <person name="Holder M."/>
            <person name="Hume J."/>
            <person name="Jhangiani S.N."/>
            <person name="Joshi V."/>
            <person name="Khan Z.M."/>
            <person name="Kirkness E.F."/>
            <person name="Cree A."/>
            <person name="Fowler R.G."/>
            <person name="Lee S."/>
            <person name="Lewis L.R."/>
            <person name="Li Z."/>
            <person name="Liu Y.-S."/>
            <person name="Moore S.M."/>
            <person name="Muzny D."/>
            <person name="Nazareth L.V."/>
            <person name="Ngo D.N."/>
            <person name="Okwuonu G.O."/>
            <person name="Pai G."/>
            <person name="Parker D."/>
            <person name="Paul H.A."/>
            <person name="Pfannkoch C."/>
            <person name="Pohl C.S."/>
            <person name="Rogers Y.-H.C."/>
            <person name="Ruiz S.J."/>
            <person name="Sabo A."/>
            <person name="Santibanez J."/>
            <person name="Schneider B.W."/>
            <person name="Smith S.M."/>
            <person name="Sodergren E."/>
            <person name="Svatek A.F."/>
            <person name="Utterback T.R."/>
            <person name="Vattathil S."/>
            <person name="Warren W."/>
            <person name="White C.S."/>
            <person name="Chinwalla A.T."/>
            <person name="Feng Y."/>
            <person name="Halpern A.L."/>
            <person name="Hillier L.W."/>
            <person name="Huang X."/>
            <person name="Minx P."/>
            <person name="Nelson J.O."/>
            <person name="Pepin K.H."/>
            <person name="Qin X."/>
            <person name="Sutton G.G."/>
            <person name="Venter E."/>
            <person name="Walenz B.P."/>
            <person name="Wallis J.W."/>
            <person name="Worley K.C."/>
            <person name="Yang S.-P."/>
            <person name="Jones S.M."/>
            <person name="Marra M.A."/>
            <person name="Rocchi M."/>
            <person name="Schein J.E."/>
            <person name="Baertsch R."/>
            <person name="Clarke L."/>
            <person name="Csuros M."/>
            <person name="Glasscock J."/>
            <person name="Harris R.A."/>
            <person name="Havlak P."/>
            <person name="Jackson A.R."/>
            <person name="Jiang H."/>
            <person name="Liu Y."/>
            <person name="Messina D.N."/>
            <person name="Shen Y."/>
            <person name="Song H.X.-Z."/>
            <person name="Wylie T."/>
            <person name="Zhang L."/>
            <person name="Birney E."/>
            <person name="Han K."/>
            <person name="Konkel M.K."/>
            <person name="Lee J."/>
            <person name="Smit A.F.A."/>
            <person name="Ullmer B."/>
            <person name="Wang H."/>
            <person name="Xing J."/>
            <person name="Burhans R."/>
            <person name="Cheng Z."/>
            <person name="Karro J.E."/>
            <person name="Ma J."/>
            <person name="Raney B."/>
            <person name="She X."/>
            <person name="Cox M.J."/>
            <person name="Demuth J.P."/>
            <person name="Dumas L.J."/>
            <person name="Han S.-G."/>
            <person name="Hopkins J."/>
            <person name="Karimpour-Fard A."/>
            <person name="Kim Y.H."/>
            <person name="Pollack J.R."/>
            <person name="Vinar T."/>
            <person name="Addo-Quaye C."/>
            <person name="Degenhardt J."/>
            <person name="Denby A."/>
            <person name="Hubisz M.J."/>
            <person name="Indap A."/>
            <person name="Kosiol C."/>
            <person name="Lahn B.T."/>
            <person name="Lawson H.A."/>
            <person name="Marklein A."/>
            <person name="Nielsen R."/>
            <person name="Vallender E.J."/>
            <person name="Clark A.G."/>
            <person name="Ferguson B."/>
            <person name="Hernandez R.D."/>
            <person name="Hirani K."/>
            <person name="Kehrer-Sawatzki H."/>
            <person name="Kolb J."/>
            <person name="Patil S."/>
            <person name="Pu L.-L."/>
            <person name="Ren Y."/>
            <person name="Smith D.G."/>
            <person name="Wheeler D.A."/>
            <person name="Schenck I."/>
            <person name="Ball E.V."/>
            <person name="Chen R."/>
            <person name="Cooper D.N."/>
            <person name="Giardine B."/>
            <person name="Hsu F."/>
            <person name="Kent W.J."/>
            <person name="Lesk A."/>
            <person name="Nelson D.L."/>
            <person name="O'brien W.E."/>
            <person name="Pruefer K."/>
            <person name="Stenson P.D."/>
            <person name="Wallace J.C."/>
            <person name="Ke H."/>
            <person name="Liu X.-M."/>
            <person name="Wang P."/>
            <person name="Xiang A.P."/>
            <person name="Yang F."/>
            <person name="Barber G.P."/>
            <person name="Haussler D."/>
            <person name="Karolchik D."/>
            <person name="Kern A.D."/>
            <person name="Kuhn R.M."/>
            <person name="Smith K.E."/>
            <person name="Zwieg A.S."/>
        </authorList>
    </citation>
    <scope>NUCLEOTIDE SEQUENCE [LARGE SCALE GENOMIC DNA]</scope>
    <source>
        <strain evidence="15">17573</strain>
    </source>
</reference>
<dbReference type="SMART" id="SM00408">
    <property type="entry name" value="IGc2"/>
    <property type="match status" value="1"/>
</dbReference>
<dbReference type="GO" id="GO:0005912">
    <property type="term" value="C:adherens junction"/>
    <property type="evidence" value="ECO:0007669"/>
    <property type="project" value="UniProtKB-SubCell"/>
</dbReference>
<dbReference type="Proteomes" id="UP000006718">
    <property type="component" value="Chromosome 14"/>
</dbReference>
<reference evidence="14" key="3">
    <citation type="submission" date="2025-08" db="UniProtKB">
        <authorList>
            <consortium name="Ensembl"/>
        </authorList>
    </citation>
    <scope>IDENTIFICATION</scope>
    <source>
        <strain evidence="14">17573</strain>
    </source>
</reference>
<organism evidence="14 15">
    <name type="scientific">Macaca mulatta</name>
    <name type="common">Rhesus macaque</name>
    <dbReference type="NCBI Taxonomy" id="9544"/>
    <lineage>
        <taxon>Eukaryota</taxon>
        <taxon>Metazoa</taxon>
        <taxon>Chordata</taxon>
        <taxon>Craniata</taxon>
        <taxon>Vertebrata</taxon>
        <taxon>Euteleostomi</taxon>
        <taxon>Mammalia</taxon>
        <taxon>Eutheria</taxon>
        <taxon>Euarchontoglires</taxon>
        <taxon>Primates</taxon>
        <taxon>Haplorrhini</taxon>
        <taxon>Catarrhini</taxon>
        <taxon>Cercopithecidae</taxon>
        <taxon>Cercopithecinae</taxon>
        <taxon>Macaca</taxon>
    </lineage>
</organism>
<accession>A0A5F8ABQ1</accession>
<keyword evidence="15" id="KW-1185">Reference proteome</keyword>
<feature type="domain" description="Ig-like" evidence="13">
    <location>
        <begin position="160"/>
        <end position="241"/>
    </location>
</feature>
<keyword evidence="6" id="KW-0597">Phosphoprotein</keyword>
<keyword evidence="10" id="KW-0325">Glycoprotein</keyword>
<proteinExistence type="predicted"/>
<feature type="signal peptide" evidence="12">
    <location>
        <begin position="1"/>
        <end position="29"/>
    </location>
</feature>
<dbReference type="Pfam" id="PF13927">
    <property type="entry name" value="Ig_3"/>
    <property type="match status" value="1"/>
</dbReference>
<evidence type="ECO:0000256" key="5">
    <source>
        <dbReference type="ARBA" id="ARBA00022475"/>
    </source>
</evidence>
<feature type="domain" description="Ig-like" evidence="13">
    <location>
        <begin position="26"/>
        <end position="143"/>
    </location>
</feature>
<keyword evidence="7" id="KW-0677">Repeat</keyword>
<dbReference type="VGNC" id="VGNC:72290">
    <property type="gene designation" value="ESAM"/>
</dbReference>
<dbReference type="FunFam" id="2.60.40.10:FF:001675">
    <property type="entry name" value="Endothelial cell-selective adhesion molecule"/>
    <property type="match status" value="1"/>
</dbReference>
<dbReference type="GO" id="GO:0005886">
    <property type="term" value="C:plasma membrane"/>
    <property type="evidence" value="ECO:0007669"/>
    <property type="project" value="UniProtKB-SubCell"/>
</dbReference>
<evidence type="ECO:0000256" key="1">
    <source>
        <dbReference type="ARBA" id="ARBA00004251"/>
    </source>
</evidence>
<dbReference type="InterPro" id="IPR003599">
    <property type="entry name" value="Ig_sub"/>
</dbReference>
<keyword evidence="4" id="KW-0796">Tight junction</keyword>
<evidence type="ECO:0000256" key="12">
    <source>
        <dbReference type="SAM" id="SignalP"/>
    </source>
</evidence>
<protein>
    <submittedName>
        <fullName evidence="14">Endothelial cell adhesion molecule</fullName>
    </submittedName>
</protein>
<dbReference type="InterPro" id="IPR013106">
    <property type="entry name" value="Ig_V-set"/>
</dbReference>
<gene>
    <name evidence="14 16" type="primary">ESAM</name>
</gene>
<dbReference type="InterPro" id="IPR042757">
    <property type="entry name" value="ESAM"/>
</dbReference>
<evidence type="ECO:0000256" key="7">
    <source>
        <dbReference type="ARBA" id="ARBA00022737"/>
    </source>
</evidence>